<name>A0ABX9XET0_9PSED</name>
<comment type="caution">
    <text evidence="1">The sequence shown here is derived from an EMBL/GenBank/DDBJ whole genome shotgun (WGS) entry which is preliminary data.</text>
</comment>
<organism evidence="1 2">
    <name type="scientific">Pseudomonas neustonica</name>
    <dbReference type="NCBI Taxonomy" id="2487346"/>
    <lineage>
        <taxon>Bacteria</taxon>
        <taxon>Pseudomonadati</taxon>
        <taxon>Pseudomonadota</taxon>
        <taxon>Gammaproteobacteria</taxon>
        <taxon>Pseudomonadales</taxon>
        <taxon>Pseudomonadaceae</taxon>
        <taxon>Pseudomonas</taxon>
    </lineage>
</organism>
<dbReference type="EMBL" id="RKKU01000024">
    <property type="protein sequence ID" value="ROZ82156.1"/>
    <property type="molecule type" value="Genomic_DNA"/>
</dbReference>
<evidence type="ECO:0000313" key="1">
    <source>
        <dbReference type="EMBL" id="ROZ82156.1"/>
    </source>
</evidence>
<proteinExistence type="predicted"/>
<dbReference type="Proteomes" id="UP000275199">
    <property type="component" value="Unassembled WGS sequence"/>
</dbReference>
<reference evidence="1 2" key="1">
    <citation type="submission" date="2018-11" db="EMBL/GenBank/DDBJ databases">
        <authorList>
            <person name="Jang G.I."/>
            <person name="Hwang C.Y."/>
        </authorList>
    </citation>
    <scope>NUCLEOTIDE SEQUENCE [LARGE SCALE GENOMIC DNA]</scope>
    <source>
        <strain evidence="1 2">SSM26</strain>
    </source>
</reference>
<sequence>MSRIRTATIAILALRLIVGLNISTLAAQVRQYAKTSDQLLPLLFHGDTHVNAVQGGNHDKLPILSKADDIRRVE</sequence>
<gene>
    <name evidence="1" type="ORF">EF096_15985</name>
</gene>
<evidence type="ECO:0000313" key="2">
    <source>
        <dbReference type="Proteomes" id="UP000275199"/>
    </source>
</evidence>
<protein>
    <submittedName>
        <fullName evidence="1">Uncharacterized protein</fullName>
    </submittedName>
</protein>
<keyword evidence="2" id="KW-1185">Reference proteome</keyword>
<accession>A0ABX9XET0</accession>